<accession>A0A5B9MP95</accession>
<keyword evidence="1" id="KW-0862">Zinc</keyword>
<evidence type="ECO:0000256" key="2">
    <source>
        <dbReference type="SAM" id="MobiDB-lite"/>
    </source>
</evidence>
<dbReference type="AlphaFoldDB" id="A0A5B9MP95"/>
<keyword evidence="1" id="KW-0863">Zinc-finger</keyword>
<dbReference type="InterPro" id="IPR036236">
    <property type="entry name" value="Znf_C2H2_sf"/>
</dbReference>
<sequence length="199" mass="22278">MIPLSRSSSCSLEKMTNREKQGEISNSLKVRSHARDYVGEEFSHDKSRKWLDLTLGGSNPSATGKSSDSNGKQTQLKVFSCNFCMRKFYSSQALGGHQNAHKRERGAVKRTYQSQRMMLDLPFAPSFLLPLRVQPHSVLKKPNGEGGMPVAARFQGFSMTCTPFSLEEATNMPWQGSFHNSKLSKPPAELQKPDLNLRL</sequence>
<proteinExistence type="evidence at transcript level"/>
<dbReference type="PANTHER" id="PTHR47593:SF8">
    <property type="entry name" value="OS12G0581900 PROTEIN"/>
    <property type="match status" value="1"/>
</dbReference>
<feature type="region of interest" description="Disordered" evidence="2">
    <location>
        <begin position="1"/>
        <end position="30"/>
    </location>
</feature>
<reference evidence="4" key="1">
    <citation type="journal article" date="2015" name="PLoS ONE">
        <title>Digital Gene Expression Analysis Based on De Novo Transcriptome Assembly Reveals New Genes Associated with Floral Organ Differentiation of the Orchid Plant Cymbidium ensifolium.</title>
        <authorList>
            <person name="Yang F."/>
            <person name="Zhu G."/>
        </authorList>
    </citation>
    <scope>NUCLEOTIDE SEQUENCE</scope>
</reference>
<keyword evidence="1" id="KW-0479">Metal-binding</keyword>
<dbReference type="GO" id="GO:0008270">
    <property type="term" value="F:zinc ion binding"/>
    <property type="evidence" value="ECO:0007669"/>
    <property type="project" value="UniProtKB-KW"/>
</dbReference>
<dbReference type="Gene3D" id="3.30.160.60">
    <property type="entry name" value="Classic Zinc Finger"/>
    <property type="match status" value="1"/>
</dbReference>
<name>A0A5B9MP95_CYMEN</name>
<dbReference type="PANTHER" id="PTHR47593">
    <property type="entry name" value="ZINC FINGER PROTEIN 4-LIKE"/>
    <property type="match status" value="1"/>
</dbReference>
<dbReference type="PROSITE" id="PS00028">
    <property type="entry name" value="ZINC_FINGER_C2H2_1"/>
    <property type="match status" value="1"/>
</dbReference>
<protein>
    <submittedName>
        <fullName evidence="4">Zinc finger protein 4-like isoform X1</fullName>
    </submittedName>
</protein>
<dbReference type="SUPFAM" id="SSF57667">
    <property type="entry name" value="beta-beta-alpha zinc fingers"/>
    <property type="match status" value="1"/>
</dbReference>
<feature type="domain" description="C2H2-type" evidence="3">
    <location>
        <begin position="79"/>
        <end position="106"/>
    </location>
</feature>
<evidence type="ECO:0000313" key="4">
    <source>
        <dbReference type="EMBL" id="QEG03152.1"/>
    </source>
</evidence>
<organism evidence="4">
    <name type="scientific">Cymbidium ensifolium</name>
    <name type="common">Orchid</name>
    <name type="synonym">Epidendrum ensifolium</name>
    <dbReference type="NCBI Taxonomy" id="78740"/>
    <lineage>
        <taxon>Eukaryota</taxon>
        <taxon>Viridiplantae</taxon>
        <taxon>Streptophyta</taxon>
        <taxon>Embryophyta</taxon>
        <taxon>Tracheophyta</taxon>
        <taxon>Spermatophyta</taxon>
        <taxon>Magnoliopsida</taxon>
        <taxon>Liliopsida</taxon>
        <taxon>Asparagales</taxon>
        <taxon>Orchidaceae</taxon>
        <taxon>Epidendroideae</taxon>
        <taxon>Cymbidieae</taxon>
        <taxon>Cymbidiinae</taxon>
        <taxon>Cymbidium</taxon>
    </lineage>
</organism>
<dbReference type="InterPro" id="IPR053266">
    <property type="entry name" value="Zinc_finger_protein_7"/>
</dbReference>
<dbReference type="InterPro" id="IPR013087">
    <property type="entry name" value="Znf_C2H2_type"/>
</dbReference>
<dbReference type="EMBL" id="MK470675">
    <property type="protein sequence ID" value="QEG03152.1"/>
    <property type="molecule type" value="mRNA"/>
</dbReference>
<evidence type="ECO:0000259" key="3">
    <source>
        <dbReference type="PROSITE" id="PS50157"/>
    </source>
</evidence>
<feature type="compositionally biased region" description="Polar residues" evidence="2">
    <location>
        <begin position="1"/>
        <end position="11"/>
    </location>
</feature>
<feature type="region of interest" description="Disordered" evidence="2">
    <location>
        <begin position="177"/>
        <end position="199"/>
    </location>
</feature>
<evidence type="ECO:0000256" key="1">
    <source>
        <dbReference type="PROSITE-ProRule" id="PRU00042"/>
    </source>
</evidence>
<dbReference type="PROSITE" id="PS50157">
    <property type="entry name" value="ZINC_FINGER_C2H2_2"/>
    <property type="match status" value="1"/>
</dbReference>